<name>A0AAV0ZCB7_VICFA</name>
<reference evidence="2 3" key="1">
    <citation type="submission" date="2023-01" db="EMBL/GenBank/DDBJ databases">
        <authorList>
            <person name="Kreplak J."/>
        </authorList>
    </citation>
    <scope>NUCLEOTIDE SEQUENCE [LARGE SCALE GENOMIC DNA]</scope>
</reference>
<protein>
    <submittedName>
        <fullName evidence="2">Uncharacterized protein</fullName>
    </submittedName>
</protein>
<accession>A0AAV0ZCB7</accession>
<organism evidence="2 3">
    <name type="scientific">Vicia faba</name>
    <name type="common">Broad bean</name>
    <name type="synonym">Faba vulgaris</name>
    <dbReference type="NCBI Taxonomy" id="3906"/>
    <lineage>
        <taxon>Eukaryota</taxon>
        <taxon>Viridiplantae</taxon>
        <taxon>Streptophyta</taxon>
        <taxon>Embryophyta</taxon>
        <taxon>Tracheophyta</taxon>
        <taxon>Spermatophyta</taxon>
        <taxon>Magnoliopsida</taxon>
        <taxon>eudicotyledons</taxon>
        <taxon>Gunneridae</taxon>
        <taxon>Pentapetalae</taxon>
        <taxon>rosids</taxon>
        <taxon>fabids</taxon>
        <taxon>Fabales</taxon>
        <taxon>Fabaceae</taxon>
        <taxon>Papilionoideae</taxon>
        <taxon>50 kb inversion clade</taxon>
        <taxon>NPAAA clade</taxon>
        <taxon>Hologalegina</taxon>
        <taxon>IRL clade</taxon>
        <taxon>Fabeae</taxon>
        <taxon>Vicia</taxon>
    </lineage>
</organism>
<dbReference type="AlphaFoldDB" id="A0AAV0ZCB7"/>
<sequence length="152" mass="16698">MYNIQSSNAMCIFSSSMNMLGHQPPTSHHESAFNATTTAKPRLTVAPYTDVTLCTHKASAGRTTAADLRSTTKITDIHSRCSACDSMRPLCCTKPKTSNNHAESDRLLKPRNSVTDPTASTANPILTASHTSDHSSPHRFSKPRHLEQIRHR</sequence>
<evidence type="ECO:0000313" key="3">
    <source>
        <dbReference type="Proteomes" id="UP001157006"/>
    </source>
</evidence>
<proteinExistence type="predicted"/>
<feature type="region of interest" description="Disordered" evidence="1">
    <location>
        <begin position="95"/>
        <end position="152"/>
    </location>
</feature>
<feature type="compositionally biased region" description="Polar residues" evidence="1">
    <location>
        <begin position="112"/>
        <end position="130"/>
    </location>
</feature>
<dbReference type="Proteomes" id="UP001157006">
    <property type="component" value="Chromosome 2"/>
</dbReference>
<keyword evidence="3" id="KW-1185">Reference proteome</keyword>
<gene>
    <name evidence="2" type="ORF">VFH_II028520</name>
</gene>
<evidence type="ECO:0000256" key="1">
    <source>
        <dbReference type="SAM" id="MobiDB-lite"/>
    </source>
</evidence>
<evidence type="ECO:0000313" key="2">
    <source>
        <dbReference type="EMBL" id="CAI8596305.1"/>
    </source>
</evidence>
<dbReference type="EMBL" id="OX451737">
    <property type="protein sequence ID" value="CAI8596305.1"/>
    <property type="molecule type" value="Genomic_DNA"/>
</dbReference>